<dbReference type="EMBL" id="SBIQ01000099">
    <property type="protein sequence ID" value="KAF7683322.1"/>
    <property type="molecule type" value="Genomic_DNA"/>
</dbReference>
<accession>A0ABQ7HYR1</accession>
<comment type="caution">
    <text evidence="1">The sequence shown here is derived from an EMBL/GenBank/DDBJ whole genome shotgun (WGS) entry which is preliminary data.</text>
</comment>
<sequence length="108" mass="12840">MEREEFEKLRLAIKSNDPLGKLSSFGNLLEKLVDYVIKNKKTDCDINYLLESIKNQKQIYECAEELYENIQEEHFDEAKTLKNLDSLNDLLCIYEKFIQESNIEEKKE</sequence>
<protein>
    <submittedName>
        <fullName evidence="1">Uncharacterized protein</fullName>
    </submittedName>
</protein>
<gene>
    <name evidence="1" type="ORF">TCON_1468</name>
</gene>
<dbReference type="Proteomes" id="UP001516464">
    <property type="component" value="Unassembled WGS sequence"/>
</dbReference>
<name>A0ABQ7HYR1_9MICR</name>
<evidence type="ECO:0000313" key="2">
    <source>
        <dbReference type="Proteomes" id="UP001516464"/>
    </source>
</evidence>
<keyword evidence="2" id="KW-1185">Reference proteome</keyword>
<proteinExistence type="predicted"/>
<evidence type="ECO:0000313" key="1">
    <source>
        <dbReference type="EMBL" id="KAF7683322.1"/>
    </source>
</evidence>
<reference evidence="1 2" key="1">
    <citation type="submission" date="2019-01" db="EMBL/GenBank/DDBJ databases">
        <title>Genomes sequencing and comparative genomics of infectious freshwater microsporidia, Cucumispora dikerogammari and Thelohania contejeani.</title>
        <authorList>
            <person name="Cormier A."/>
            <person name="Giraud I."/>
            <person name="Wattier R."/>
            <person name="Teixeira M."/>
            <person name="Grandjean F."/>
            <person name="Rigaud T."/>
            <person name="Cordaux R."/>
        </authorList>
    </citation>
    <scope>NUCLEOTIDE SEQUENCE [LARGE SCALE GENOMIC DNA]</scope>
    <source>
        <strain evidence="1">T1</strain>
        <tissue evidence="1">Spores</tissue>
    </source>
</reference>
<organism evidence="1 2">
    <name type="scientific">Astathelohania contejeani</name>
    <dbReference type="NCBI Taxonomy" id="164912"/>
    <lineage>
        <taxon>Eukaryota</taxon>
        <taxon>Fungi</taxon>
        <taxon>Fungi incertae sedis</taxon>
        <taxon>Microsporidia</taxon>
        <taxon>Astathelohaniidae</taxon>
        <taxon>Astathelohania</taxon>
    </lineage>
</organism>